<name>A0A1I7Z3R3_9BILA</name>
<dbReference type="AlphaFoldDB" id="A0A1I7Z3R3"/>
<dbReference type="Proteomes" id="UP000095287">
    <property type="component" value="Unplaced"/>
</dbReference>
<proteinExistence type="predicted"/>
<protein>
    <submittedName>
        <fullName evidence="2">Uncharacterized protein</fullName>
    </submittedName>
</protein>
<sequence>MNTVFNEGGVINGLTLNENLIKQQIITTVQCHKGSYCRSPSAKGIYRTVVRERLPKRRFSQELRSPPHDKCSRT</sequence>
<keyword evidence="1" id="KW-1185">Reference proteome</keyword>
<accession>A0A1I7Z3R3</accession>
<organism evidence="1 2">
    <name type="scientific">Steinernema glaseri</name>
    <dbReference type="NCBI Taxonomy" id="37863"/>
    <lineage>
        <taxon>Eukaryota</taxon>
        <taxon>Metazoa</taxon>
        <taxon>Ecdysozoa</taxon>
        <taxon>Nematoda</taxon>
        <taxon>Chromadorea</taxon>
        <taxon>Rhabditida</taxon>
        <taxon>Tylenchina</taxon>
        <taxon>Panagrolaimomorpha</taxon>
        <taxon>Strongyloidoidea</taxon>
        <taxon>Steinernematidae</taxon>
        <taxon>Steinernema</taxon>
    </lineage>
</organism>
<dbReference type="WBParaSite" id="L893_g22624.t1">
    <property type="protein sequence ID" value="L893_g22624.t1"/>
    <property type="gene ID" value="L893_g22624"/>
</dbReference>
<reference evidence="2" key="1">
    <citation type="submission" date="2016-11" db="UniProtKB">
        <authorList>
            <consortium name="WormBaseParasite"/>
        </authorList>
    </citation>
    <scope>IDENTIFICATION</scope>
</reference>
<evidence type="ECO:0000313" key="1">
    <source>
        <dbReference type="Proteomes" id="UP000095287"/>
    </source>
</evidence>
<evidence type="ECO:0000313" key="2">
    <source>
        <dbReference type="WBParaSite" id="L893_g22624.t1"/>
    </source>
</evidence>